<keyword evidence="1" id="KW-1133">Transmembrane helix</keyword>
<keyword evidence="4" id="KW-1185">Reference proteome</keyword>
<feature type="transmembrane region" description="Helical" evidence="1">
    <location>
        <begin position="124"/>
        <end position="139"/>
    </location>
</feature>
<keyword evidence="1" id="KW-0472">Membrane</keyword>
<dbReference type="Pfam" id="PF00892">
    <property type="entry name" value="EamA"/>
    <property type="match status" value="1"/>
</dbReference>
<name>A0A918VGW5_9SPHN</name>
<dbReference type="RefSeq" id="WP_189541272.1">
    <property type="nucleotide sequence ID" value="NZ_BMZD01000004.1"/>
</dbReference>
<feature type="transmembrane region" description="Helical" evidence="1">
    <location>
        <begin position="32"/>
        <end position="54"/>
    </location>
</feature>
<organism evidence="3 4">
    <name type="scientific">Novosphingobium arvoryzae</name>
    <dbReference type="NCBI Taxonomy" id="1256514"/>
    <lineage>
        <taxon>Bacteria</taxon>
        <taxon>Pseudomonadati</taxon>
        <taxon>Pseudomonadota</taxon>
        <taxon>Alphaproteobacteria</taxon>
        <taxon>Sphingomonadales</taxon>
        <taxon>Sphingomonadaceae</taxon>
        <taxon>Novosphingobium</taxon>
    </lineage>
</organism>
<dbReference type="PANTHER" id="PTHR22911:SF103">
    <property type="entry name" value="BLR2811 PROTEIN"/>
    <property type="match status" value="1"/>
</dbReference>
<dbReference type="EMBL" id="BMZD01000004">
    <property type="protein sequence ID" value="GHA00395.1"/>
    <property type="molecule type" value="Genomic_DNA"/>
</dbReference>
<accession>A0A918VGW5</accession>
<feature type="transmembrane region" description="Helical" evidence="1">
    <location>
        <begin position="212"/>
        <end position="233"/>
    </location>
</feature>
<feature type="transmembrane region" description="Helical" evidence="1">
    <location>
        <begin position="145"/>
        <end position="165"/>
    </location>
</feature>
<dbReference type="SUPFAM" id="SSF103481">
    <property type="entry name" value="Multidrug resistance efflux transporter EmrE"/>
    <property type="match status" value="2"/>
</dbReference>
<feature type="transmembrane region" description="Helical" evidence="1">
    <location>
        <begin position="75"/>
        <end position="94"/>
    </location>
</feature>
<evidence type="ECO:0000256" key="1">
    <source>
        <dbReference type="SAM" id="Phobius"/>
    </source>
</evidence>
<keyword evidence="1" id="KW-0812">Transmembrane</keyword>
<feature type="transmembrane region" description="Helical" evidence="1">
    <location>
        <begin position="100"/>
        <end position="117"/>
    </location>
</feature>
<dbReference type="Proteomes" id="UP000634139">
    <property type="component" value="Unassembled WGS sequence"/>
</dbReference>
<sequence length="303" mass="31843">MKTQERSGLLFALAGFATLSFGDVVVKTMVGQWSPVAIAAARYVIGAIALAGLLHAREGAGAFRMPHPKVQLMRGAAVGLATLGFFSAIFFMPLAAATSVTFTSPMITALLAAVLLGEPARRQTWIASVIAFTGVLIVLRPNFMAIGLAALLPLLSALGMSMLMIGNRFVAGKGSALAMQFYVGLFAAPLLVLAATAFHFSGLEQYALTWPHWSVLARCALVACSASCAHWLIYMGTVRAGAATIAPMTYVQLLVASLAGWLLFDDHPDAWTLLGAGIIVAAGLYLWRSGRDTAPARTEGNTA</sequence>
<reference evidence="3" key="2">
    <citation type="submission" date="2020-09" db="EMBL/GenBank/DDBJ databases">
        <authorList>
            <person name="Sun Q."/>
            <person name="Kim S."/>
        </authorList>
    </citation>
    <scope>NUCLEOTIDE SEQUENCE</scope>
    <source>
        <strain evidence="3">KCTC 32422</strain>
    </source>
</reference>
<evidence type="ECO:0000313" key="3">
    <source>
        <dbReference type="EMBL" id="GHA00395.1"/>
    </source>
</evidence>
<gene>
    <name evidence="3" type="ORF">GCM10011617_21290</name>
</gene>
<dbReference type="InterPro" id="IPR000620">
    <property type="entry name" value="EamA_dom"/>
</dbReference>
<dbReference type="GO" id="GO:0016020">
    <property type="term" value="C:membrane"/>
    <property type="evidence" value="ECO:0007669"/>
    <property type="project" value="InterPro"/>
</dbReference>
<dbReference type="AlphaFoldDB" id="A0A918VGW5"/>
<dbReference type="PANTHER" id="PTHR22911">
    <property type="entry name" value="ACYL-MALONYL CONDENSING ENZYME-RELATED"/>
    <property type="match status" value="1"/>
</dbReference>
<proteinExistence type="predicted"/>
<feature type="transmembrane region" description="Helical" evidence="1">
    <location>
        <begin position="177"/>
        <end position="200"/>
    </location>
</feature>
<protein>
    <submittedName>
        <fullName evidence="3">DMT transporter permease</fullName>
    </submittedName>
</protein>
<evidence type="ECO:0000259" key="2">
    <source>
        <dbReference type="Pfam" id="PF00892"/>
    </source>
</evidence>
<feature type="domain" description="EamA" evidence="2">
    <location>
        <begin position="7"/>
        <end position="139"/>
    </location>
</feature>
<feature type="transmembrane region" description="Helical" evidence="1">
    <location>
        <begin position="270"/>
        <end position="287"/>
    </location>
</feature>
<dbReference type="InterPro" id="IPR037185">
    <property type="entry name" value="EmrE-like"/>
</dbReference>
<evidence type="ECO:0000313" key="4">
    <source>
        <dbReference type="Proteomes" id="UP000634139"/>
    </source>
</evidence>
<reference evidence="3" key="1">
    <citation type="journal article" date="2014" name="Int. J. Syst. Evol. Microbiol.">
        <title>Complete genome sequence of Corynebacterium casei LMG S-19264T (=DSM 44701T), isolated from a smear-ripened cheese.</title>
        <authorList>
            <consortium name="US DOE Joint Genome Institute (JGI-PGF)"/>
            <person name="Walter F."/>
            <person name="Albersmeier A."/>
            <person name="Kalinowski J."/>
            <person name="Ruckert C."/>
        </authorList>
    </citation>
    <scope>NUCLEOTIDE SEQUENCE</scope>
    <source>
        <strain evidence="3">KCTC 32422</strain>
    </source>
</reference>
<feature type="transmembrane region" description="Helical" evidence="1">
    <location>
        <begin position="245"/>
        <end position="264"/>
    </location>
</feature>
<comment type="caution">
    <text evidence="3">The sequence shown here is derived from an EMBL/GenBank/DDBJ whole genome shotgun (WGS) entry which is preliminary data.</text>
</comment>